<sequence length="167" mass="16917">MKNRVLAAGIGVVALAIAACSPPGEVDSDKFVDTATGVAKPTVTSTAAASSDSKETTTSTAATSTAAADSDLPGYINCVGTPEQRPDEISLACGDNNDVLRDIKWTDWTATSAAGTATRVTNDCLPNCADGKTVNKPGVKVVLSNPFETVNGASFTQVAIDGVVVLP</sequence>
<dbReference type="AlphaFoldDB" id="A0A1L7CEX5"/>
<organism evidence="3 4">
    <name type="scientific">Corynebacterium aquilae DSM 44791</name>
    <dbReference type="NCBI Taxonomy" id="1431546"/>
    <lineage>
        <taxon>Bacteria</taxon>
        <taxon>Bacillati</taxon>
        <taxon>Actinomycetota</taxon>
        <taxon>Actinomycetes</taxon>
        <taxon>Mycobacteriales</taxon>
        <taxon>Corynebacteriaceae</taxon>
        <taxon>Corynebacterium</taxon>
    </lineage>
</organism>
<evidence type="ECO:0000256" key="2">
    <source>
        <dbReference type="SAM" id="SignalP"/>
    </source>
</evidence>
<dbReference type="OrthoDB" id="4413502at2"/>
<reference evidence="3 4" key="1">
    <citation type="submission" date="2014-08" db="EMBL/GenBank/DDBJ databases">
        <title>Complete genome sequence of Corynebacterium aquilae S-613T(T) (=DSM 44791(T)), isolated from the choana of a healthy golden eagle.</title>
        <authorList>
            <person name="Ruckert C."/>
            <person name="Albersmeier A."/>
            <person name="Winkler A."/>
            <person name="Kalinowski J."/>
        </authorList>
    </citation>
    <scope>NUCLEOTIDE SEQUENCE [LARGE SCALE GENOMIC DNA]</scope>
    <source>
        <strain evidence="3 4">S-613</strain>
    </source>
</reference>
<evidence type="ECO:0008006" key="5">
    <source>
        <dbReference type="Google" id="ProtNLM"/>
    </source>
</evidence>
<evidence type="ECO:0000256" key="1">
    <source>
        <dbReference type="SAM" id="MobiDB-lite"/>
    </source>
</evidence>
<evidence type="ECO:0000313" key="4">
    <source>
        <dbReference type="Proteomes" id="UP000185478"/>
    </source>
</evidence>
<dbReference type="EMBL" id="CP009245">
    <property type="protein sequence ID" value="APT84430.1"/>
    <property type="molecule type" value="Genomic_DNA"/>
</dbReference>
<feature type="chain" id="PRO_5039273139" description="Secreted protein" evidence="2">
    <location>
        <begin position="19"/>
        <end position="167"/>
    </location>
</feature>
<dbReference type="KEGG" id="caqu:CAQU_04390"/>
<dbReference type="PROSITE" id="PS51257">
    <property type="entry name" value="PROKAR_LIPOPROTEIN"/>
    <property type="match status" value="1"/>
</dbReference>
<proteinExistence type="predicted"/>
<protein>
    <recommendedName>
        <fullName evidence="5">Secreted protein</fullName>
    </recommendedName>
</protein>
<name>A0A1L7CEX5_9CORY</name>
<feature type="region of interest" description="Disordered" evidence="1">
    <location>
        <begin position="44"/>
        <end position="65"/>
    </location>
</feature>
<gene>
    <name evidence="3" type="ORF">CAQU_04390</name>
</gene>
<accession>A0A1L7CEX5</accession>
<evidence type="ECO:0000313" key="3">
    <source>
        <dbReference type="EMBL" id="APT84430.1"/>
    </source>
</evidence>
<dbReference type="Proteomes" id="UP000185478">
    <property type="component" value="Chromosome"/>
</dbReference>
<dbReference type="STRING" id="1431546.CAQU_04390"/>
<dbReference type="RefSeq" id="WP_075725524.1">
    <property type="nucleotide sequence ID" value="NZ_CP009245.1"/>
</dbReference>
<keyword evidence="2" id="KW-0732">Signal</keyword>
<keyword evidence="4" id="KW-1185">Reference proteome</keyword>
<feature type="signal peptide" evidence="2">
    <location>
        <begin position="1"/>
        <end position="18"/>
    </location>
</feature>